<feature type="region of interest" description="Disordered" evidence="2">
    <location>
        <begin position="1300"/>
        <end position="1337"/>
    </location>
</feature>
<dbReference type="Pfam" id="PF00566">
    <property type="entry name" value="RabGAP-TBC"/>
    <property type="match status" value="1"/>
</dbReference>
<dbReference type="PANTHER" id="PTHR10663:SF321">
    <property type="entry name" value="PLECKSTRIN DOMAIN-CONTAINING PROTEIN"/>
    <property type="match status" value="1"/>
</dbReference>
<dbReference type="SUPFAM" id="SSF47923">
    <property type="entry name" value="Ypt/Rab-GAP domain of gyp1p"/>
    <property type="match status" value="2"/>
</dbReference>
<feature type="compositionally biased region" description="Polar residues" evidence="2">
    <location>
        <begin position="744"/>
        <end position="753"/>
    </location>
</feature>
<feature type="compositionally biased region" description="Low complexity" evidence="2">
    <location>
        <begin position="756"/>
        <end position="767"/>
    </location>
</feature>
<dbReference type="EMBL" id="JAWDEY010000035">
    <property type="protein sequence ID" value="KAK6588066.1"/>
    <property type="molecule type" value="Genomic_DNA"/>
</dbReference>
<feature type="compositionally biased region" description="Low complexity" evidence="2">
    <location>
        <begin position="698"/>
        <end position="710"/>
    </location>
</feature>
<keyword evidence="1" id="KW-0175">Coiled coil</keyword>
<dbReference type="PANTHER" id="PTHR10663">
    <property type="entry name" value="GUANYL-NUCLEOTIDE EXCHANGE FACTOR"/>
    <property type="match status" value="1"/>
</dbReference>
<evidence type="ECO:0000256" key="1">
    <source>
        <dbReference type="SAM" id="Coils"/>
    </source>
</evidence>
<gene>
    <name evidence="5" type="ORF">RS030_71131</name>
</gene>
<dbReference type="Pfam" id="PF01369">
    <property type="entry name" value="Sec7"/>
    <property type="match status" value="1"/>
</dbReference>
<feature type="region of interest" description="Disordered" evidence="2">
    <location>
        <begin position="672"/>
        <end position="777"/>
    </location>
</feature>
<organism evidence="5 6">
    <name type="scientific">Cryptosporidium xiaoi</name>
    <dbReference type="NCBI Taxonomy" id="659607"/>
    <lineage>
        <taxon>Eukaryota</taxon>
        <taxon>Sar</taxon>
        <taxon>Alveolata</taxon>
        <taxon>Apicomplexa</taxon>
        <taxon>Conoidasida</taxon>
        <taxon>Coccidia</taxon>
        <taxon>Eucoccidiorida</taxon>
        <taxon>Eimeriorina</taxon>
        <taxon>Cryptosporidiidae</taxon>
        <taxon>Cryptosporidium</taxon>
    </lineage>
</organism>
<dbReference type="SUPFAM" id="SSF48425">
    <property type="entry name" value="Sec7 domain"/>
    <property type="match status" value="1"/>
</dbReference>
<dbReference type="InterPro" id="IPR023394">
    <property type="entry name" value="Sec7_C_sf"/>
</dbReference>
<dbReference type="CDD" id="cd00171">
    <property type="entry name" value="Sec7"/>
    <property type="match status" value="1"/>
</dbReference>
<dbReference type="SMART" id="SM00222">
    <property type="entry name" value="Sec7"/>
    <property type="match status" value="1"/>
</dbReference>
<evidence type="ECO:0000313" key="5">
    <source>
        <dbReference type="EMBL" id="KAK6588066.1"/>
    </source>
</evidence>
<dbReference type="InterPro" id="IPR000904">
    <property type="entry name" value="Sec7_dom"/>
</dbReference>
<dbReference type="Gene3D" id="1.10.1000.11">
    <property type="entry name" value="Arf Nucleotide-binding Site Opener,domain 2"/>
    <property type="match status" value="1"/>
</dbReference>
<dbReference type="InterPro" id="IPR035969">
    <property type="entry name" value="Rab-GAP_TBC_sf"/>
</dbReference>
<dbReference type="Gene3D" id="1.10.8.270">
    <property type="entry name" value="putative rabgap domain of human tbc1 domain family member 14 like domains"/>
    <property type="match status" value="1"/>
</dbReference>
<dbReference type="PROSITE" id="PS50086">
    <property type="entry name" value="TBC_RABGAP"/>
    <property type="match status" value="1"/>
</dbReference>
<dbReference type="PROSITE" id="PS50190">
    <property type="entry name" value="SEC7"/>
    <property type="match status" value="1"/>
</dbReference>
<feature type="compositionally biased region" description="Low complexity" evidence="2">
    <location>
        <begin position="1303"/>
        <end position="1324"/>
    </location>
</feature>
<accession>A0AAV9XTP9</accession>
<dbReference type="Gene3D" id="1.10.220.20">
    <property type="match status" value="1"/>
</dbReference>
<name>A0AAV9XTP9_9CRYT</name>
<reference evidence="5 6" key="1">
    <citation type="submission" date="2023-10" db="EMBL/GenBank/DDBJ databases">
        <title>Comparative genomics analysis reveals potential genetic determinants of host preference in Cryptosporidium xiaoi.</title>
        <authorList>
            <person name="Xiao L."/>
            <person name="Li J."/>
        </authorList>
    </citation>
    <scope>NUCLEOTIDE SEQUENCE [LARGE SCALE GENOMIC DNA]</scope>
    <source>
        <strain evidence="5 6">52996</strain>
    </source>
</reference>
<dbReference type="InterPro" id="IPR035999">
    <property type="entry name" value="Sec7_dom_sf"/>
</dbReference>
<evidence type="ECO:0000259" key="4">
    <source>
        <dbReference type="PROSITE" id="PS50190"/>
    </source>
</evidence>
<dbReference type="SMART" id="SM00164">
    <property type="entry name" value="TBC"/>
    <property type="match status" value="1"/>
</dbReference>
<feature type="compositionally biased region" description="Polar residues" evidence="2">
    <location>
        <begin position="723"/>
        <end position="734"/>
    </location>
</feature>
<dbReference type="GO" id="GO:0005085">
    <property type="term" value="F:guanyl-nucleotide exchange factor activity"/>
    <property type="evidence" value="ECO:0007669"/>
    <property type="project" value="InterPro"/>
</dbReference>
<dbReference type="GO" id="GO:0032012">
    <property type="term" value="P:regulation of ARF protein signal transduction"/>
    <property type="evidence" value="ECO:0007669"/>
    <property type="project" value="InterPro"/>
</dbReference>
<comment type="caution">
    <text evidence="5">The sequence shown here is derived from an EMBL/GenBank/DDBJ whole genome shotgun (WGS) entry which is preliminary data.</text>
</comment>
<feature type="compositionally biased region" description="Polar residues" evidence="2">
    <location>
        <begin position="672"/>
        <end position="697"/>
    </location>
</feature>
<sequence length="1591" mass="180580">MGDIEIRKKYVVSKEIQSRKSIQSERECNKSEFNLSCVDSTDFGVNSILNKNISPSLVLDSSLTSATATSTQNNTPNSNRIRFPLKIISQDDWPRITPCWSETANSGSNIGAAGRLIPSISVRKIRQFLMASRRNVVGGSFHNDESGNRLNSNGGVRNIYPSSYCTATSSPNSQSNSSLSREISKDLNSNNFQNVTDSCNSAISTTSGSNNIRTTRSVHFDQNCHNISSPYDESYNSLNLRDNFTNINVLSSNSSVSSFSGGNRDKIKTKEKEMDDAARISLSRLFVSQGQFHLDILKEEIHLMEQLEQGVLLFNNSPEEGILYMIEHKLIENDPLYIANFLLHTDFLDKKKVGELLGGHSNFSISILNNYVRLFNTNSLEPDIALRYFLSRFFLPGESQMVYRILERFSVSYVKDNQESDSNKLFSKCTSDHIHTLFYALVMLNTSLHNPHVRNKMSKSEFTSMCILSGIPFGTEQLELMFDRVLENELKPFLSPYEQVYGRLSRDPKVLRSKEVPAVNVSLLQKGSVFRKFHSKKRSHAIIAWISQDSNLFCWKRVRKKDSDAILNPSLLVNNLAPQVEKVVSRNKKYIRDSCRCTCSSSNSSIGANSYSESKTCILTNHTKLSKKLRGAFGLETFDLSCILLEDIVDLNVGITRNENSLFSSANKKASGITSTNISGRSGSGVRNCNNGSNRSDTTGISGVGTTSSSRNSGDGARINVGPNKNSSGIFSSLNKRKAKRRSNFVSITSSRGNKSHYSSISSSSYHTGGTRSKSLRAQESELESRCFSLFTKKGERIDLCSLDSTHPSILIWVRFFHQIILKNQEKREEKSDSSKRHTKSTGVVIHDNYFDQDKGIESDLLKIWYHGIFLQWENHWSLNSHIISLPNSRLSKRMSSMGFGGGTGAVLGNNIYNNASENVYFNCQSGNIYIYSPKNSHRNDYYGKLSFFGRGNATFEGNDYLYNTQNQYDNTLTEKVLDIKSNGLSVSNTTWIRNNGNCKDDKEIRKKLIVLGLGEGNGKPKRNCFKALGHFRNGIVSQFYKKQNIFSKLTNYQAPISHPILHLWSNNIPYSYRGILWNIAIGNQLQINHNTFVDLLKMRKRFLNPKKDTFSPGLRHSNNSTQKCYDSNTYQYEFPSNNDMSEPYSYYYMHAAAPVVGEGGPIREAFMVHLRRFHKDVLNVFPEFHSYFIGAGAVLGCKIWDRSRGFYSVDLMIERDNKREDEERNVREYEVEKTEKDSEVFASVNACKSDVECSENYREEKTENLSTSGERNATGELVCDEYSDKKDSFCENRSVNESSTGSACFSSKQSPSSSPTLVSPISGEMNADGYNQKQNSKKSLKISSNDNYCYYNYYNRCTNVKEVELESEVDSVFLFMNDNQETHKIFESTKILVECFILYRPDIGYVEGMSHIAIILLLFNIDLLEAFITFTNLLHSWYFLDLFLLNHRNVKMRLDFFDSLLKELIPSLHNHFDLLSITSDTYLMTWFTSLFSICLPIQIIPRVWDSIFLFGEPYAFQVAAAILKYHEHKLIMTSFEGCISILHTVPSIFDFRRFNSSLEQFNGIISNRFGQWLAAQRLSEQKADLFEELL</sequence>
<dbReference type="Gene3D" id="1.10.472.80">
    <property type="entry name" value="Ypt/Rab-GAP domain of gyp1p, domain 3"/>
    <property type="match status" value="1"/>
</dbReference>
<protein>
    <submittedName>
        <fullName evidence="5">Cytohesin-like protein</fullName>
    </submittedName>
</protein>
<evidence type="ECO:0000259" key="3">
    <source>
        <dbReference type="PROSITE" id="PS50086"/>
    </source>
</evidence>
<dbReference type="InterPro" id="IPR000195">
    <property type="entry name" value="Rab-GAP-TBC_dom"/>
</dbReference>
<dbReference type="Proteomes" id="UP001311799">
    <property type="component" value="Unassembled WGS sequence"/>
</dbReference>
<feature type="coiled-coil region" evidence="1">
    <location>
        <begin position="1213"/>
        <end position="1240"/>
    </location>
</feature>
<evidence type="ECO:0000313" key="6">
    <source>
        <dbReference type="Proteomes" id="UP001311799"/>
    </source>
</evidence>
<evidence type="ECO:0000256" key="2">
    <source>
        <dbReference type="SAM" id="MobiDB-lite"/>
    </source>
</evidence>
<feature type="domain" description="Rab-GAP TBC" evidence="3">
    <location>
        <begin position="1068"/>
        <end position="1512"/>
    </location>
</feature>
<feature type="domain" description="SEC7" evidence="4">
    <location>
        <begin position="296"/>
        <end position="488"/>
    </location>
</feature>
<keyword evidence="6" id="KW-1185">Reference proteome</keyword>
<proteinExistence type="predicted"/>